<protein>
    <recommendedName>
        <fullName evidence="1">non-specific serine/threonine protein kinase</fullName>
        <ecNumber evidence="1">2.7.11.1</ecNumber>
    </recommendedName>
</protein>
<dbReference type="OMA" id="GVHEHED"/>
<gene>
    <name evidence="13" type="ORF">RchiOBHm_Chr2g0160921</name>
</gene>
<dbReference type="SMART" id="SM00220">
    <property type="entry name" value="S_TKc"/>
    <property type="match status" value="1"/>
</dbReference>
<dbReference type="Gene3D" id="3.30.200.20">
    <property type="entry name" value="Phosphorylase Kinase, domain 1"/>
    <property type="match status" value="1"/>
</dbReference>
<organism evidence="13 14">
    <name type="scientific">Rosa chinensis</name>
    <name type="common">China rose</name>
    <dbReference type="NCBI Taxonomy" id="74649"/>
    <lineage>
        <taxon>Eukaryota</taxon>
        <taxon>Viridiplantae</taxon>
        <taxon>Streptophyta</taxon>
        <taxon>Embryophyta</taxon>
        <taxon>Tracheophyta</taxon>
        <taxon>Spermatophyta</taxon>
        <taxon>Magnoliopsida</taxon>
        <taxon>eudicotyledons</taxon>
        <taxon>Gunneridae</taxon>
        <taxon>Pentapetalae</taxon>
        <taxon>rosids</taxon>
        <taxon>fabids</taxon>
        <taxon>Rosales</taxon>
        <taxon>Rosaceae</taxon>
        <taxon>Rosoideae</taxon>
        <taxon>Rosoideae incertae sedis</taxon>
        <taxon>Rosa</taxon>
    </lineage>
</organism>
<evidence type="ECO:0000256" key="10">
    <source>
        <dbReference type="ARBA" id="ARBA00047899"/>
    </source>
</evidence>
<dbReference type="GO" id="GO:0005886">
    <property type="term" value="C:plasma membrane"/>
    <property type="evidence" value="ECO:0007669"/>
    <property type="project" value="TreeGrafter"/>
</dbReference>
<dbReference type="EC" id="2.7.11.1" evidence="1"/>
<dbReference type="Gramene" id="PRQ52932">
    <property type="protein sequence ID" value="PRQ52932"/>
    <property type="gene ID" value="RchiOBHm_Chr2g0160921"/>
</dbReference>
<evidence type="ECO:0000259" key="12">
    <source>
        <dbReference type="PROSITE" id="PS50011"/>
    </source>
</evidence>
<dbReference type="Gene3D" id="1.10.510.10">
    <property type="entry name" value="Transferase(Phosphotransferase) domain 1"/>
    <property type="match status" value="1"/>
</dbReference>
<keyword evidence="7" id="KW-0067">ATP-binding</keyword>
<evidence type="ECO:0000256" key="5">
    <source>
        <dbReference type="ARBA" id="ARBA00022741"/>
    </source>
</evidence>
<evidence type="ECO:0000313" key="14">
    <source>
        <dbReference type="Proteomes" id="UP000238479"/>
    </source>
</evidence>
<dbReference type="PROSITE" id="PS00108">
    <property type="entry name" value="PROTEIN_KINASE_ST"/>
    <property type="match status" value="1"/>
</dbReference>
<keyword evidence="5" id="KW-0547">Nucleotide-binding</keyword>
<comment type="catalytic activity">
    <reaction evidence="11">
        <text>L-seryl-[protein] + ATP = O-phospho-L-seryl-[protein] + ADP + H(+)</text>
        <dbReference type="Rhea" id="RHEA:17989"/>
        <dbReference type="Rhea" id="RHEA-COMP:9863"/>
        <dbReference type="Rhea" id="RHEA-COMP:11604"/>
        <dbReference type="ChEBI" id="CHEBI:15378"/>
        <dbReference type="ChEBI" id="CHEBI:29999"/>
        <dbReference type="ChEBI" id="CHEBI:30616"/>
        <dbReference type="ChEBI" id="CHEBI:83421"/>
        <dbReference type="ChEBI" id="CHEBI:456216"/>
        <dbReference type="EC" id="2.7.11.1"/>
    </reaction>
</comment>
<dbReference type="PANTHER" id="PTHR27002">
    <property type="entry name" value="RECEPTOR-LIKE SERINE/THREONINE-PROTEIN KINASE SD1-8"/>
    <property type="match status" value="1"/>
</dbReference>
<accession>A0A2P6S2N6</accession>
<comment type="caution">
    <text evidence="13">The sequence shown here is derived from an EMBL/GenBank/DDBJ whole genome shotgun (WGS) entry which is preliminary data.</text>
</comment>
<name>A0A2P6S2N6_ROSCH</name>
<sequence>MLSKKSGQGHLEFMNELKLIAKLQHTNLVRLLGCCIEEEERLLIYEYMPNRSLDKFLFDPYERTKLDWDRRFRIIEGIGQGLLYIHKYSRLKIIHRDLKAINILLDEAMNPKISDFGMARIFDIIQSEANSNRVVGTCGYMSPEYACYGHFSEKSDVFSFGVLLLEIISGKKNAALYRYENSLTLAGWAWKLWKKGRGMEVIDESVRETCRPLEALRSIHGFLCVQEAPADPPTMFSVVHMLQADESTTLPPSKEPAFSTHKNSSVASSSSQTSRIFSANQLTVSILARRSIEVQCQSVINLPTVYTLAFDQLNARIVLQSFYGSNSGVSA</sequence>
<dbReference type="GO" id="GO:0005524">
    <property type="term" value="F:ATP binding"/>
    <property type="evidence" value="ECO:0007669"/>
    <property type="project" value="UniProtKB-KW"/>
</dbReference>
<dbReference type="InterPro" id="IPR001245">
    <property type="entry name" value="Ser-Thr/Tyr_kinase_cat_dom"/>
</dbReference>
<keyword evidence="9" id="KW-0325">Glycoprotein</keyword>
<keyword evidence="2" id="KW-0723">Serine/threonine-protein kinase</keyword>
<keyword evidence="8" id="KW-1015">Disulfide bond</keyword>
<dbReference type="Pfam" id="PF11883">
    <property type="entry name" value="DUF3403"/>
    <property type="match status" value="1"/>
</dbReference>
<dbReference type="Proteomes" id="UP000238479">
    <property type="component" value="Chromosome 2"/>
</dbReference>
<evidence type="ECO:0000256" key="3">
    <source>
        <dbReference type="ARBA" id="ARBA00022679"/>
    </source>
</evidence>
<evidence type="ECO:0000256" key="9">
    <source>
        <dbReference type="ARBA" id="ARBA00023180"/>
    </source>
</evidence>
<evidence type="ECO:0000256" key="11">
    <source>
        <dbReference type="ARBA" id="ARBA00048679"/>
    </source>
</evidence>
<dbReference type="Pfam" id="PF07714">
    <property type="entry name" value="PK_Tyr_Ser-Thr"/>
    <property type="match status" value="1"/>
</dbReference>
<dbReference type="PANTHER" id="PTHR27002:SF841">
    <property type="entry name" value="RECEPTOR-LIKE SERINE_THREONINE-PROTEIN KINASE"/>
    <property type="match status" value="1"/>
</dbReference>
<evidence type="ECO:0000256" key="1">
    <source>
        <dbReference type="ARBA" id="ARBA00012513"/>
    </source>
</evidence>
<dbReference type="InterPro" id="IPR021820">
    <property type="entry name" value="S-locus_recpt_kinase_C"/>
</dbReference>
<evidence type="ECO:0000256" key="8">
    <source>
        <dbReference type="ARBA" id="ARBA00023157"/>
    </source>
</evidence>
<dbReference type="InterPro" id="IPR011009">
    <property type="entry name" value="Kinase-like_dom_sf"/>
</dbReference>
<comment type="catalytic activity">
    <reaction evidence="10">
        <text>L-threonyl-[protein] + ATP = O-phospho-L-threonyl-[protein] + ADP + H(+)</text>
        <dbReference type="Rhea" id="RHEA:46608"/>
        <dbReference type="Rhea" id="RHEA-COMP:11060"/>
        <dbReference type="Rhea" id="RHEA-COMP:11605"/>
        <dbReference type="ChEBI" id="CHEBI:15378"/>
        <dbReference type="ChEBI" id="CHEBI:30013"/>
        <dbReference type="ChEBI" id="CHEBI:30616"/>
        <dbReference type="ChEBI" id="CHEBI:61977"/>
        <dbReference type="ChEBI" id="CHEBI:456216"/>
        <dbReference type="EC" id="2.7.11.1"/>
    </reaction>
</comment>
<evidence type="ECO:0000313" key="13">
    <source>
        <dbReference type="EMBL" id="PRQ52932.1"/>
    </source>
</evidence>
<dbReference type="FunFam" id="1.10.510.10:FF:000060">
    <property type="entry name" value="G-type lectin S-receptor-like serine/threonine-protein kinase"/>
    <property type="match status" value="1"/>
</dbReference>
<dbReference type="InterPro" id="IPR000719">
    <property type="entry name" value="Prot_kinase_dom"/>
</dbReference>
<dbReference type="GO" id="GO:0004674">
    <property type="term" value="F:protein serine/threonine kinase activity"/>
    <property type="evidence" value="ECO:0007669"/>
    <property type="project" value="UniProtKB-KW"/>
</dbReference>
<dbReference type="EMBL" id="PDCK01000040">
    <property type="protein sequence ID" value="PRQ52932.1"/>
    <property type="molecule type" value="Genomic_DNA"/>
</dbReference>
<evidence type="ECO:0000256" key="6">
    <source>
        <dbReference type="ARBA" id="ARBA00022777"/>
    </source>
</evidence>
<evidence type="ECO:0000256" key="7">
    <source>
        <dbReference type="ARBA" id="ARBA00022840"/>
    </source>
</evidence>
<reference evidence="13 14" key="1">
    <citation type="journal article" date="2018" name="Nat. Genet.">
        <title>The Rosa genome provides new insights in the design of modern roses.</title>
        <authorList>
            <person name="Bendahmane M."/>
        </authorList>
    </citation>
    <scope>NUCLEOTIDE SEQUENCE [LARGE SCALE GENOMIC DNA]</scope>
    <source>
        <strain evidence="14">cv. Old Blush</strain>
    </source>
</reference>
<dbReference type="SUPFAM" id="SSF56112">
    <property type="entry name" value="Protein kinase-like (PK-like)"/>
    <property type="match status" value="1"/>
</dbReference>
<keyword evidence="4" id="KW-0732">Signal</keyword>
<feature type="domain" description="Protein kinase" evidence="12">
    <location>
        <begin position="1"/>
        <end position="223"/>
    </location>
</feature>
<keyword evidence="6" id="KW-0418">Kinase</keyword>
<evidence type="ECO:0000256" key="2">
    <source>
        <dbReference type="ARBA" id="ARBA00022527"/>
    </source>
</evidence>
<keyword evidence="3 13" id="KW-0808">Transferase</keyword>
<dbReference type="InterPro" id="IPR008271">
    <property type="entry name" value="Ser/Thr_kinase_AS"/>
</dbReference>
<evidence type="ECO:0000256" key="4">
    <source>
        <dbReference type="ARBA" id="ARBA00022729"/>
    </source>
</evidence>
<proteinExistence type="predicted"/>
<dbReference type="PROSITE" id="PS50011">
    <property type="entry name" value="PROTEIN_KINASE_DOM"/>
    <property type="match status" value="1"/>
</dbReference>
<dbReference type="AlphaFoldDB" id="A0A2P6S2N6"/>
<keyword evidence="14" id="KW-1185">Reference proteome</keyword>